<dbReference type="SMART" id="SM00367">
    <property type="entry name" value="LRR_CC"/>
    <property type="match status" value="2"/>
</dbReference>
<dbReference type="SUPFAM" id="SSF52047">
    <property type="entry name" value="RNI-like"/>
    <property type="match status" value="1"/>
</dbReference>
<accession>A0A9Q0H313</accession>
<dbReference type="PANTHER" id="PTHR13318">
    <property type="entry name" value="PARTNER OF PAIRED, ISOFORM B-RELATED"/>
    <property type="match status" value="1"/>
</dbReference>
<dbReference type="GO" id="GO:0019005">
    <property type="term" value="C:SCF ubiquitin ligase complex"/>
    <property type="evidence" value="ECO:0007669"/>
    <property type="project" value="TreeGrafter"/>
</dbReference>
<reference evidence="2" key="1">
    <citation type="journal article" date="2023" name="Plant J.">
        <title>The genome of the king protea, Protea cynaroides.</title>
        <authorList>
            <person name="Chang J."/>
            <person name="Duong T.A."/>
            <person name="Schoeman C."/>
            <person name="Ma X."/>
            <person name="Roodt D."/>
            <person name="Barker N."/>
            <person name="Li Z."/>
            <person name="Van de Peer Y."/>
            <person name="Mizrachi E."/>
        </authorList>
    </citation>
    <scope>NUCLEOTIDE SEQUENCE</scope>
    <source>
        <tissue evidence="2">Young leaves</tissue>
    </source>
</reference>
<feature type="domain" description="F-box/LRR-repeat protein 15-like leucin rich repeat" evidence="1">
    <location>
        <begin position="43"/>
        <end position="124"/>
    </location>
</feature>
<dbReference type="InterPro" id="IPR032675">
    <property type="entry name" value="LRR_dom_sf"/>
</dbReference>
<gene>
    <name evidence="2" type="ORF">NE237_026053</name>
</gene>
<dbReference type="Pfam" id="PF25372">
    <property type="entry name" value="DUF7885"/>
    <property type="match status" value="1"/>
</dbReference>
<dbReference type="Proteomes" id="UP001141806">
    <property type="component" value="Unassembled WGS sequence"/>
</dbReference>
<dbReference type="OrthoDB" id="1870722at2759"/>
<dbReference type="Gene3D" id="3.80.10.10">
    <property type="entry name" value="Ribonuclease Inhibitor"/>
    <property type="match status" value="1"/>
</dbReference>
<keyword evidence="3" id="KW-1185">Reference proteome</keyword>
<dbReference type="InterPro" id="IPR057207">
    <property type="entry name" value="FBXL15_LRR"/>
</dbReference>
<evidence type="ECO:0000313" key="3">
    <source>
        <dbReference type="Proteomes" id="UP001141806"/>
    </source>
</evidence>
<dbReference type="GO" id="GO:0031146">
    <property type="term" value="P:SCF-dependent proteasomal ubiquitin-dependent protein catabolic process"/>
    <property type="evidence" value="ECO:0007669"/>
    <property type="project" value="TreeGrafter"/>
</dbReference>
<protein>
    <recommendedName>
        <fullName evidence="1">F-box/LRR-repeat protein 15-like leucin rich repeat domain-containing protein</fullName>
    </recommendedName>
</protein>
<evidence type="ECO:0000259" key="1">
    <source>
        <dbReference type="Pfam" id="PF25372"/>
    </source>
</evidence>
<organism evidence="2 3">
    <name type="scientific">Protea cynaroides</name>
    <dbReference type="NCBI Taxonomy" id="273540"/>
    <lineage>
        <taxon>Eukaryota</taxon>
        <taxon>Viridiplantae</taxon>
        <taxon>Streptophyta</taxon>
        <taxon>Embryophyta</taxon>
        <taxon>Tracheophyta</taxon>
        <taxon>Spermatophyta</taxon>
        <taxon>Magnoliopsida</taxon>
        <taxon>Proteales</taxon>
        <taxon>Proteaceae</taxon>
        <taxon>Protea</taxon>
    </lineage>
</organism>
<evidence type="ECO:0000313" key="2">
    <source>
        <dbReference type="EMBL" id="KAJ4958942.1"/>
    </source>
</evidence>
<dbReference type="AlphaFoldDB" id="A0A9Q0H313"/>
<dbReference type="InterPro" id="IPR006553">
    <property type="entry name" value="Leu-rich_rpt_Cys-con_subtyp"/>
</dbReference>
<dbReference type="PANTHER" id="PTHR13318:SF223">
    <property type="entry name" value="RNI-LIKE SUPERFAMILY PROTEIN"/>
    <property type="match status" value="1"/>
</dbReference>
<comment type="caution">
    <text evidence="2">The sequence shown here is derived from an EMBL/GenBank/DDBJ whole genome shotgun (WGS) entry which is preliminary data.</text>
</comment>
<name>A0A9Q0H313_9MAGN</name>
<proteinExistence type="predicted"/>
<dbReference type="EMBL" id="JAMYWD010000010">
    <property type="protein sequence ID" value="KAJ4958942.1"/>
    <property type="molecule type" value="Genomic_DNA"/>
</dbReference>
<sequence>MSWENHGERVMGNNGGVWKHRPQREKGKQIYFLEELNLAECGPKVTDTAGVAISAIRTLKRLDFSWLINISDITLLAIAQNCRNLVAIDVTGCELITGSGIRSFSNHSSLEVLVLASCYNVCGEDVEQTVLECQSLRCVGLDRGLRMWMPMSMQENLSRICRLEWR</sequence>